<evidence type="ECO:0000313" key="2">
    <source>
        <dbReference type="Proteomes" id="UP000433050"/>
    </source>
</evidence>
<dbReference type="Proteomes" id="UP000433050">
    <property type="component" value="Unassembled WGS sequence"/>
</dbReference>
<name>A0A5S9NA32_9HYPH</name>
<dbReference type="AlphaFoldDB" id="A0A5S9NA32"/>
<sequence>MSKRATDDELLQLIHFVKAKVAGLPAMAGPDAPRDIYWDSRDAFHKAAADLVAELVKDPRHRLTKPLSGFRLSMAGVTASCTSGESGLLSNWIAAAYRELDRRTLT</sequence>
<evidence type="ECO:0000313" key="1">
    <source>
        <dbReference type="EMBL" id="CAA0086992.1"/>
    </source>
</evidence>
<reference evidence="1 2" key="1">
    <citation type="submission" date="2019-12" db="EMBL/GenBank/DDBJ databases">
        <authorList>
            <person name="Reyes-Prieto M."/>
        </authorList>
    </citation>
    <scope>NUCLEOTIDE SEQUENCE [LARGE SCALE GENOMIC DNA]</scope>
    <source>
        <strain evidence="1">HF14-78462</strain>
    </source>
</reference>
<accession>A0A5S9NA32</accession>
<protein>
    <submittedName>
        <fullName evidence="1">Uncharacterized protein</fullName>
    </submittedName>
</protein>
<dbReference type="EMBL" id="CACSAS010000001">
    <property type="protein sequence ID" value="CAA0086992.1"/>
    <property type="molecule type" value="Genomic_DNA"/>
</dbReference>
<dbReference type="RefSeq" id="WP_159597698.1">
    <property type="nucleotide sequence ID" value="NZ_CACSAS010000001.1"/>
</dbReference>
<organism evidence="1 2">
    <name type="scientific">Starkeya nomas</name>
    <dbReference type="NCBI Taxonomy" id="2666134"/>
    <lineage>
        <taxon>Bacteria</taxon>
        <taxon>Pseudomonadati</taxon>
        <taxon>Pseudomonadota</taxon>
        <taxon>Alphaproteobacteria</taxon>
        <taxon>Hyphomicrobiales</taxon>
        <taxon>Xanthobacteraceae</taxon>
        <taxon>Starkeya</taxon>
    </lineage>
</organism>
<keyword evidence="2" id="KW-1185">Reference proteome</keyword>
<gene>
    <name evidence="1" type="ORF">STARVERO_00352</name>
</gene>
<proteinExistence type="predicted"/>